<dbReference type="Proteomes" id="UP001642540">
    <property type="component" value="Unassembled WGS sequence"/>
</dbReference>
<dbReference type="EMBL" id="CAXLJM020000053">
    <property type="protein sequence ID" value="CAL8116654.1"/>
    <property type="molecule type" value="Genomic_DNA"/>
</dbReference>
<proteinExistence type="predicted"/>
<reference evidence="2 3" key="1">
    <citation type="submission" date="2024-08" db="EMBL/GenBank/DDBJ databases">
        <authorList>
            <person name="Cucini C."/>
            <person name="Frati F."/>
        </authorList>
    </citation>
    <scope>NUCLEOTIDE SEQUENCE [LARGE SCALE GENOMIC DNA]</scope>
</reference>
<sequence>MVYYVKYLCGLLLVSVLVSAGPINTSKNVENSESKPRFFDDIFDDISSGMDINVSKIVGQGGSIVKKVQQVQGGGQTHIIKTEITSSSSYGGGHRFKRGVLDSLSGFVNRFDDKISGVKDKIEDVISTGVNVGYEAHNRIKQGLPA</sequence>
<feature type="signal peptide" evidence="1">
    <location>
        <begin position="1"/>
        <end position="20"/>
    </location>
</feature>
<name>A0ABP1R0D0_9HEXA</name>
<comment type="caution">
    <text evidence="2">The sequence shown here is derived from an EMBL/GenBank/DDBJ whole genome shotgun (WGS) entry which is preliminary data.</text>
</comment>
<keyword evidence="3" id="KW-1185">Reference proteome</keyword>
<accession>A0ABP1R0D0</accession>
<evidence type="ECO:0000256" key="1">
    <source>
        <dbReference type="SAM" id="SignalP"/>
    </source>
</evidence>
<gene>
    <name evidence="2" type="ORF">ODALV1_LOCUS17365</name>
</gene>
<keyword evidence="1" id="KW-0732">Signal</keyword>
<evidence type="ECO:0000313" key="3">
    <source>
        <dbReference type="Proteomes" id="UP001642540"/>
    </source>
</evidence>
<evidence type="ECO:0000313" key="2">
    <source>
        <dbReference type="EMBL" id="CAL8116654.1"/>
    </source>
</evidence>
<feature type="chain" id="PRO_5046889657" evidence="1">
    <location>
        <begin position="21"/>
        <end position="146"/>
    </location>
</feature>
<organism evidence="2 3">
    <name type="scientific">Orchesella dallaii</name>
    <dbReference type="NCBI Taxonomy" id="48710"/>
    <lineage>
        <taxon>Eukaryota</taxon>
        <taxon>Metazoa</taxon>
        <taxon>Ecdysozoa</taxon>
        <taxon>Arthropoda</taxon>
        <taxon>Hexapoda</taxon>
        <taxon>Collembola</taxon>
        <taxon>Entomobryomorpha</taxon>
        <taxon>Entomobryoidea</taxon>
        <taxon>Orchesellidae</taxon>
        <taxon>Orchesellinae</taxon>
        <taxon>Orchesella</taxon>
    </lineage>
</organism>
<protein>
    <submittedName>
        <fullName evidence="2">Uncharacterized protein</fullName>
    </submittedName>
</protein>